<evidence type="ECO:0000256" key="3">
    <source>
        <dbReference type="ARBA" id="ARBA00022832"/>
    </source>
</evidence>
<dbReference type="Pfam" id="PF02737">
    <property type="entry name" value="3HCDH_N"/>
    <property type="match status" value="1"/>
</dbReference>
<dbReference type="PANTHER" id="PTHR48075">
    <property type="entry name" value="3-HYDROXYACYL-COA DEHYDROGENASE FAMILY PROTEIN"/>
    <property type="match status" value="1"/>
</dbReference>
<dbReference type="InterPro" id="IPR006176">
    <property type="entry name" value="3-OHacyl-CoA_DH_NAD-bd"/>
</dbReference>
<evidence type="ECO:0000256" key="5">
    <source>
        <dbReference type="ARBA" id="ARBA00023002"/>
    </source>
</evidence>
<dbReference type="Gene3D" id="3.90.226.10">
    <property type="entry name" value="2-enoyl-CoA Hydratase, Chain A, domain 1"/>
    <property type="match status" value="1"/>
</dbReference>
<dbReference type="CDD" id="cd06558">
    <property type="entry name" value="crotonase-like"/>
    <property type="match status" value="1"/>
</dbReference>
<dbReference type="SUPFAM" id="SSF51735">
    <property type="entry name" value="NAD(P)-binding Rossmann-fold domains"/>
    <property type="match status" value="1"/>
</dbReference>
<dbReference type="AlphaFoldDB" id="A0ABD4T640"/>
<evidence type="ECO:0000256" key="2">
    <source>
        <dbReference type="ARBA" id="ARBA00009463"/>
    </source>
</evidence>
<keyword evidence="5" id="KW-0560">Oxidoreductase</keyword>
<dbReference type="Pfam" id="PF00725">
    <property type="entry name" value="3HCDH"/>
    <property type="match status" value="1"/>
</dbReference>
<dbReference type="RefSeq" id="WP_166282970.1">
    <property type="nucleotide sequence ID" value="NZ_JTHE03000086.1"/>
</dbReference>
<evidence type="ECO:0000313" key="11">
    <source>
        <dbReference type="EMBL" id="MCM1984052.1"/>
    </source>
</evidence>
<dbReference type="InterPro" id="IPR001753">
    <property type="entry name" value="Enoyl-CoA_hydra/iso"/>
</dbReference>
<keyword evidence="4" id="KW-0442">Lipid degradation</keyword>
<evidence type="ECO:0000259" key="9">
    <source>
        <dbReference type="Pfam" id="PF00725"/>
    </source>
</evidence>
<keyword evidence="3" id="KW-0276">Fatty acid metabolism</keyword>
<dbReference type="InterPro" id="IPR008927">
    <property type="entry name" value="6-PGluconate_DH-like_C_sf"/>
</dbReference>
<feature type="domain" description="3-hydroxyacyl-CoA dehydrogenase NAD binding" evidence="10">
    <location>
        <begin position="8"/>
        <end position="190"/>
    </location>
</feature>
<dbReference type="EMBL" id="JTHE03000086">
    <property type="protein sequence ID" value="MCM1984052.1"/>
    <property type="molecule type" value="Genomic_DNA"/>
</dbReference>
<dbReference type="GO" id="GO:0003857">
    <property type="term" value="F:(3S)-3-hydroxyacyl-CoA dehydrogenase (NAD+) activity"/>
    <property type="evidence" value="ECO:0007669"/>
    <property type="project" value="UniProtKB-EC"/>
</dbReference>
<evidence type="ECO:0000313" key="12">
    <source>
        <dbReference type="Proteomes" id="UP000031561"/>
    </source>
</evidence>
<accession>A0ABD4T640</accession>
<dbReference type="SUPFAM" id="SSF48179">
    <property type="entry name" value="6-phosphogluconate dehydrogenase C-terminal domain-like"/>
    <property type="match status" value="2"/>
</dbReference>
<dbReference type="GO" id="GO:0016042">
    <property type="term" value="P:lipid catabolic process"/>
    <property type="evidence" value="ECO:0007669"/>
    <property type="project" value="UniProtKB-KW"/>
</dbReference>
<keyword evidence="6" id="KW-0520">NAD</keyword>
<proteinExistence type="inferred from homology"/>
<dbReference type="InterPro" id="IPR036291">
    <property type="entry name" value="NAD(P)-bd_dom_sf"/>
</dbReference>
<reference evidence="11 12" key="1">
    <citation type="journal article" date="2015" name="Genome Announc.">
        <title>Draft Genome Sequence of Filamentous Marine Cyanobacterium Lyngbya confervoides Strain BDU141951.</title>
        <authorList>
            <person name="Chandrababunaidu M.M."/>
            <person name="Sen D."/>
            <person name="Tripathy S."/>
        </authorList>
    </citation>
    <scope>NUCLEOTIDE SEQUENCE [LARGE SCALE GENOMIC DNA]</scope>
    <source>
        <strain evidence="11 12">BDU141951</strain>
    </source>
</reference>
<keyword evidence="7" id="KW-0443">Lipid metabolism</keyword>
<comment type="catalytic activity">
    <reaction evidence="8">
        <text>a (3S)-3-hydroxyacyl-CoA + NAD(+) = a 3-oxoacyl-CoA + NADH + H(+)</text>
        <dbReference type="Rhea" id="RHEA:22432"/>
        <dbReference type="ChEBI" id="CHEBI:15378"/>
        <dbReference type="ChEBI" id="CHEBI:57318"/>
        <dbReference type="ChEBI" id="CHEBI:57540"/>
        <dbReference type="ChEBI" id="CHEBI:57945"/>
        <dbReference type="ChEBI" id="CHEBI:90726"/>
        <dbReference type="EC" id="1.1.1.35"/>
    </reaction>
</comment>
<evidence type="ECO:0000259" key="10">
    <source>
        <dbReference type="Pfam" id="PF02737"/>
    </source>
</evidence>
<dbReference type="SUPFAM" id="SSF52096">
    <property type="entry name" value="ClpP/crotonase"/>
    <property type="match status" value="1"/>
</dbReference>
<organism evidence="11 12">
    <name type="scientific">Lyngbya confervoides BDU141951</name>
    <dbReference type="NCBI Taxonomy" id="1574623"/>
    <lineage>
        <taxon>Bacteria</taxon>
        <taxon>Bacillati</taxon>
        <taxon>Cyanobacteriota</taxon>
        <taxon>Cyanophyceae</taxon>
        <taxon>Oscillatoriophycideae</taxon>
        <taxon>Oscillatoriales</taxon>
        <taxon>Microcoleaceae</taxon>
        <taxon>Lyngbya</taxon>
    </lineage>
</organism>
<evidence type="ECO:0000256" key="4">
    <source>
        <dbReference type="ARBA" id="ARBA00022963"/>
    </source>
</evidence>
<dbReference type="Gene3D" id="3.40.50.720">
    <property type="entry name" value="NAD(P)-binding Rossmann-like Domain"/>
    <property type="match status" value="1"/>
</dbReference>
<dbReference type="GO" id="GO:0006631">
    <property type="term" value="P:fatty acid metabolic process"/>
    <property type="evidence" value="ECO:0007669"/>
    <property type="project" value="UniProtKB-KW"/>
</dbReference>
<keyword evidence="12" id="KW-1185">Reference proteome</keyword>
<dbReference type="Proteomes" id="UP000031561">
    <property type="component" value="Unassembled WGS sequence"/>
</dbReference>
<feature type="domain" description="3-hydroxyacyl-CoA dehydrogenase C-terminal" evidence="9">
    <location>
        <begin position="193"/>
        <end position="292"/>
    </location>
</feature>
<comment type="caution">
    <text evidence="11">The sequence shown here is derived from an EMBL/GenBank/DDBJ whole genome shotgun (WGS) entry which is preliminary data.</text>
</comment>
<evidence type="ECO:0000256" key="8">
    <source>
        <dbReference type="ARBA" id="ARBA00049556"/>
    </source>
</evidence>
<dbReference type="InterPro" id="IPR029045">
    <property type="entry name" value="ClpP/crotonase-like_dom_sf"/>
</dbReference>
<comment type="similarity">
    <text evidence="2">Belongs to the 3-hydroxyacyl-CoA dehydrogenase family.</text>
</comment>
<gene>
    <name evidence="11" type="ORF">QQ91_0014605</name>
</gene>
<protein>
    <submittedName>
        <fullName evidence="11">3-hydroxyacyl-CoA dehydrogenase NAD-binding domain-containing protein</fullName>
    </submittedName>
</protein>
<evidence type="ECO:0000256" key="7">
    <source>
        <dbReference type="ARBA" id="ARBA00023098"/>
    </source>
</evidence>
<sequence length="788" mass="87106">MHQPFQTAAVLGAGVMGSQIAAHLANLGLAVDLLDLASSDGPQNSLVEGAFRKALQLSPPIFYSPKLRSRVRLGNYTQHFDRLREADWIIEAVVENLEIKQDLMARIEAVARPDAVISSNTSGLPIQAIAQGRSLAFRQRFLGTHFFNPPRYLKLLELIPGPDTDPQILDRMQFFAERSMGKGVVIAKDTPNFIANRIGMYVILQGIQTLAQQDYAFSEIETLTGPLVGRPKSATFRTADLVGLDTIAYVAKHLYQAIPEDEQRDQFKIPSMLVKLIETGSFGAKTGQGFYKKVKREILALNPQTFAYETQTPPNLPGLKDLLTIEDLSERLRAMYADPGRIGKFFRTSMLKIFSYCAHRIPDITDSPAAIDRAMRWGFGWELGPFEIWDVLGFQRVVQAMQQDQLDVPAWILAMAERQVAGFYSPVQMTEAGPVQRVQTPRQSLTLEPPQDVIDLKQVKADPERVIWHNSESALLDLGDGVVLFEFRSKGNTLSLKVLEGFETAMDLLGDHPYLGMVVGNESPHFSGGANLVEMGTMAQEGNVEAIQQLIVSFQDLLQRMHEFPKPIVAAVQGRALGGGCEFVMACPHVVAAAESYLGLVELSVGLIPGAGGITRLVSEVTQRAASESPSHIQPFLVQAFETIAMAKVSNSAYEAQDWGYLKPTDQILRTGDRRLAVAKETVQRLAQGGYMPPPKRAMVTVLGQPGRALLEMAAMQMLEGHYISEYDCFLAGQLAYVMTGGDLTAAASVPQSYLLQLERHRFIPLLRQPKTHARMDHLLKTKKPLRN</sequence>
<dbReference type="PANTHER" id="PTHR48075:SF7">
    <property type="entry name" value="3-HYDROXYACYL-COA DEHYDROGENASE-RELATED"/>
    <property type="match status" value="1"/>
</dbReference>
<evidence type="ECO:0000256" key="6">
    <source>
        <dbReference type="ARBA" id="ARBA00023027"/>
    </source>
</evidence>
<dbReference type="Gene3D" id="1.10.1040.50">
    <property type="match status" value="1"/>
</dbReference>
<dbReference type="Pfam" id="PF00378">
    <property type="entry name" value="ECH_1"/>
    <property type="match status" value="1"/>
</dbReference>
<comment type="pathway">
    <text evidence="1">Lipid metabolism; fatty acid beta-oxidation.</text>
</comment>
<evidence type="ECO:0000256" key="1">
    <source>
        <dbReference type="ARBA" id="ARBA00005005"/>
    </source>
</evidence>
<name>A0ABD4T640_9CYAN</name>
<dbReference type="InterPro" id="IPR006108">
    <property type="entry name" value="3HC_DH_C"/>
</dbReference>